<feature type="domain" description="BD-FAE-like" evidence="3">
    <location>
        <begin position="172"/>
        <end position="389"/>
    </location>
</feature>
<dbReference type="InterPro" id="IPR029058">
    <property type="entry name" value="AB_hydrolase_fold"/>
</dbReference>
<dbReference type="PANTHER" id="PTHR48081">
    <property type="entry name" value="AB HYDROLASE SUPERFAMILY PROTEIN C4A8.06C"/>
    <property type="match status" value="1"/>
</dbReference>
<keyword evidence="2" id="KW-1133">Transmembrane helix</keyword>
<name>A0A9Q1D7T5_CONCO</name>
<dbReference type="AlphaFoldDB" id="A0A9Q1D7T5"/>
<evidence type="ECO:0000256" key="2">
    <source>
        <dbReference type="SAM" id="Phobius"/>
    </source>
</evidence>
<comment type="caution">
    <text evidence="4">The sequence shown here is derived from an EMBL/GenBank/DDBJ whole genome shotgun (WGS) entry which is preliminary data.</text>
</comment>
<evidence type="ECO:0000256" key="1">
    <source>
        <dbReference type="ARBA" id="ARBA00022801"/>
    </source>
</evidence>
<protein>
    <recommendedName>
        <fullName evidence="3">BD-FAE-like domain-containing protein</fullName>
    </recommendedName>
</protein>
<dbReference type="SUPFAM" id="SSF53474">
    <property type="entry name" value="alpha/beta-Hydrolases"/>
    <property type="match status" value="1"/>
</dbReference>
<sequence length="439" mass="49294">MQGKALETSADLYFAGIGCHCAVSSLLSFERPPGFLCVLLADKCAATTIPNEQGTVHWVCVSGEVNAKTKMMGLRYHISLPMAAGAFFVIIPYSISLMAQWMYGWPNKPGYKKYIEALRPRRIYSLTRAILEMLKYLQYGKLYFQWKSWYSNTDNHKHYEKGIIFGRRGNKLDLYYAPNVDHSSGVATPVVVFVYGGAWGSGERAIYCLLALQMAKELNATVVCPDYATYPKGTVLHMVQDIADCLGWIGDNGHKFSMDKDNIVLIGHSAGAHLCALTTLFLVEGMEELAIEVAKQKEIAQSIKGVTGLSGVYNILDHYQHEKMRGIEYVSTMHKAMGGVENFEFYSPTDFLKILTEDKHKRMPPFCLIHGTNDIIVPMESSIRFSEVLASVSVKVSLHLLPKMDHTEIVTDLMAPDRHFYHTVYGCVKEEYSKFQGKC</sequence>
<keyword evidence="5" id="KW-1185">Reference proteome</keyword>
<keyword evidence="1" id="KW-0378">Hydrolase</keyword>
<dbReference type="Pfam" id="PF20434">
    <property type="entry name" value="BD-FAE"/>
    <property type="match status" value="1"/>
</dbReference>
<evidence type="ECO:0000313" key="4">
    <source>
        <dbReference type="EMBL" id="KAJ8261298.1"/>
    </source>
</evidence>
<gene>
    <name evidence="4" type="ORF">COCON_G00170210</name>
</gene>
<organism evidence="4 5">
    <name type="scientific">Conger conger</name>
    <name type="common">Conger eel</name>
    <name type="synonym">Muraena conger</name>
    <dbReference type="NCBI Taxonomy" id="82655"/>
    <lineage>
        <taxon>Eukaryota</taxon>
        <taxon>Metazoa</taxon>
        <taxon>Chordata</taxon>
        <taxon>Craniata</taxon>
        <taxon>Vertebrata</taxon>
        <taxon>Euteleostomi</taxon>
        <taxon>Actinopterygii</taxon>
        <taxon>Neopterygii</taxon>
        <taxon>Teleostei</taxon>
        <taxon>Anguilliformes</taxon>
        <taxon>Congridae</taxon>
        <taxon>Conger</taxon>
    </lineage>
</organism>
<dbReference type="EMBL" id="JAFJMO010000012">
    <property type="protein sequence ID" value="KAJ8261298.1"/>
    <property type="molecule type" value="Genomic_DNA"/>
</dbReference>
<keyword evidence="2" id="KW-0472">Membrane</keyword>
<evidence type="ECO:0000259" key="3">
    <source>
        <dbReference type="Pfam" id="PF20434"/>
    </source>
</evidence>
<keyword evidence="2" id="KW-0812">Transmembrane</keyword>
<feature type="transmembrane region" description="Helical" evidence="2">
    <location>
        <begin position="78"/>
        <end position="103"/>
    </location>
</feature>
<dbReference type="GO" id="GO:0004061">
    <property type="term" value="F:arylformamidase activity"/>
    <property type="evidence" value="ECO:0007669"/>
    <property type="project" value="TreeGrafter"/>
</dbReference>
<dbReference type="OrthoDB" id="433474at2759"/>
<dbReference type="InterPro" id="IPR049492">
    <property type="entry name" value="BD-FAE-like_dom"/>
</dbReference>
<proteinExistence type="predicted"/>
<dbReference type="Proteomes" id="UP001152803">
    <property type="component" value="Unassembled WGS sequence"/>
</dbReference>
<dbReference type="Gene3D" id="3.40.50.1820">
    <property type="entry name" value="alpha/beta hydrolase"/>
    <property type="match status" value="1"/>
</dbReference>
<accession>A0A9Q1D7T5</accession>
<dbReference type="PANTHER" id="PTHR48081:SF33">
    <property type="entry name" value="KYNURENINE FORMAMIDASE"/>
    <property type="match status" value="1"/>
</dbReference>
<reference evidence="4" key="1">
    <citation type="journal article" date="2023" name="Science">
        <title>Genome structures resolve the early diversification of teleost fishes.</title>
        <authorList>
            <person name="Parey E."/>
            <person name="Louis A."/>
            <person name="Montfort J."/>
            <person name="Bouchez O."/>
            <person name="Roques C."/>
            <person name="Iampietro C."/>
            <person name="Lluch J."/>
            <person name="Castinel A."/>
            <person name="Donnadieu C."/>
            <person name="Desvignes T."/>
            <person name="Floi Bucao C."/>
            <person name="Jouanno E."/>
            <person name="Wen M."/>
            <person name="Mejri S."/>
            <person name="Dirks R."/>
            <person name="Jansen H."/>
            <person name="Henkel C."/>
            <person name="Chen W.J."/>
            <person name="Zahm M."/>
            <person name="Cabau C."/>
            <person name="Klopp C."/>
            <person name="Thompson A.W."/>
            <person name="Robinson-Rechavi M."/>
            <person name="Braasch I."/>
            <person name="Lecointre G."/>
            <person name="Bobe J."/>
            <person name="Postlethwait J.H."/>
            <person name="Berthelot C."/>
            <person name="Roest Crollius H."/>
            <person name="Guiguen Y."/>
        </authorList>
    </citation>
    <scope>NUCLEOTIDE SEQUENCE</scope>
    <source>
        <strain evidence="4">Concon-B</strain>
    </source>
</reference>
<dbReference type="InterPro" id="IPR050300">
    <property type="entry name" value="GDXG_lipolytic_enzyme"/>
</dbReference>
<evidence type="ECO:0000313" key="5">
    <source>
        <dbReference type="Proteomes" id="UP001152803"/>
    </source>
</evidence>